<evidence type="ECO:0000313" key="2">
    <source>
        <dbReference type="EMBL" id="AKA70853.1"/>
    </source>
</evidence>
<name>A0A0E3M7W5_CLOSL</name>
<keyword evidence="1" id="KW-0812">Transmembrane</keyword>
<dbReference type="HOGENOM" id="CLU_2045641_0_0_9"/>
<accession>A0A0E3M7W5</accession>
<feature type="transmembrane region" description="Helical" evidence="1">
    <location>
        <begin position="7"/>
        <end position="25"/>
    </location>
</feature>
<organism evidence="2 3">
    <name type="scientific">Clostridium scatologenes</name>
    <dbReference type="NCBI Taxonomy" id="1548"/>
    <lineage>
        <taxon>Bacteria</taxon>
        <taxon>Bacillati</taxon>
        <taxon>Bacillota</taxon>
        <taxon>Clostridia</taxon>
        <taxon>Eubacteriales</taxon>
        <taxon>Clostridiaceae</taxon>
        <taxon>Clostridium</taxon>
    </lineage>
</organism>
<proteinExistence type="predicted"/>
<keyword evidence="3" id="KW-1185">Reference proteome</keyword>
<keyword evidence="1" id="KW-1133">Transmembrane helix</keyword>
<dbReference type="EMBL" id="CP009933">
    <property type="protein sequence ID" value="AKA70853.1"/>
    <property type="molecule type" value="Genomic_DNA"/>
</dbReference>
<sequence>MKKQTKIVAAIVIAIIVIIGGYYGYQKYSLNKRVETSDKMMKDKGIKQNNADKAIVDEMLKNNNDLEYAYISHNGETIMLNLKFKKGIQDKDKYTKVSKYMEKVRSQYKGKNINATMIPN</sequence>
<dbReference type="KEGG" id="csq:CSCA_3728"/>
<gene>
    <name evidence="2" type="ORF">CSCA_3728</name>
</gene>
<dbReference type="Proteomes" id="UP000033115">
    <property type="component" value="Chromosome"/>
</dbReference>
<evidence type="ECO:0000256" key="1">
    <source>
        <dbReference type="SAM" id="Phobius"/>
    </source>
</evidence>
<evidence type="ECO:0000313" key="3">
    <source>
        <dbReference type="Proteomes" id="UP000033115"/>
    </source>
</evidence>
<dbReference type="AlphaFoldDB" id="A0A0E3M7W5"/>
<protein>
    <submittedName>
        <fullName evidence="2">Uncharacterized protein</fullName>
    </submittedName>
</protein>
<keyword evidence="1" id="KW-0472">Membrane</keyword>
<reference evidence="2 3" key="1">
    <citation type="journal article" date="2015" name="J. Biotechnol.">
        <title>Complete genome sequence of a malodorant-producing acetogen, Clostridium scatologenes ATCC 25775(T).</title>
        <authorList>
            <person name="Zhu Z."/>
            <person name="Guo T."/>
            <person name="Zheng H."/>
            <person name="Song T."/>
            <person name="Ouyang P."/>
            <person name="Xie J."/>
        </authorList>
    </citation>
    <scope>NUCLEOTIDE SEQUENCE [LARGE SCALE GENOMIC DNA]</scope>
    <source>
        <strain evidence="2 3">ATCC 25775</strain>
    </source>
</reference>
<dbReference type="RefSeq" id="WP_029159041.1">
    <property type="nucleotide sequence ID" value="NZ_CP009933.1"/>
</dbReference>